<dbReference type="InterPro" id="IPR012952">
    <property type="entry name" value="BING4_C_dom"/>
</dbReference>
<dbReference type="AlphaFoldDB" id="J8ZR82"/>
<sequence length="428" mass="50062">MSFREEEDESNQNLFKYKNAYIQKHIPKKLQNILIERELPFDYYYHTKYDSTGRYKLVYNSQGYQSVIDTKKDKLQYEQEISDHVYDGTFLHNELYTALAQNKAVYTYKQGVETQCIRELKNMRKISFMPYHFLLTCLQNDGVIKYFDTSIGKVVATVDSQFNNNSYSKSTASSPEKTKLYGKKSKTNGSFNYCLEINPANGITYIGHQNGTVTLHKPSQKEYILKVLCHTSLVKNIQIDRTGNYMITNGIDNVIKIWDIRNLYQSYNKIDTQTNHEFLKLSHNNYLATGFKNKIHIYKDIFNTNYKNIEDALHMQETTHGSLVRSLCYCPYQDILSAGHTHGFKSLIVPGSGDPIFDSCEDTPFRTKKQRQNLEVRRLLEKIPFELISEENDIIGKFKFDSNVNKEPVIVKKQEYREKTALDRFYNE</sequence>
<dbReference type="InParanoid" id="J8ZR82"/>
<dbReference type="Gene3D" id="2.130.10.10">
    <property type="entry name" value="YVTN repeat-like/Quinoprotein amine dehydrogenase"/>
    <property type="match status" value="1"/>
</dbReference>
<dbReference type="SMART" id="SM00320">
    <property type="entry name" value="WD40"/>
    <property type="match status" value="3"/>
</dbReference>
<dbReference type="SUPFAM" id="SSF50978">
    <property type="entry name" value="WD40 repeat-like"/>
    <property type="match status" value="1"/>
</dbReference>
<dbReference type="VEuPathDB" id="MicrosporidiaDB:EDEG_03357"/>
<dbReference type="Proteomes" id="UP000003163">
    <property type="component" value="Unassembled WGS sequence"/>
</dbReference>
<name>J8ZR82_EDHAE</name>
<dbReference type="OrthoDB" id="10251154at2759"/>
<organism evidence="7 8">
    <name type="scientific">Edhazardia aedis (strain USNM 41457)</name>
    <name type="common">Microsporidian parasite</name>
    <dbReference type="NCBI Taxonomy" id="1003232"/>
    <lineage>
        <taxon>Eukaryota</taxon>
        <taxon>Fungi</taxon>
        <taxon>Fungi incertae sedis</taxon>
        <taxon>Microsporidia</taxon>
        <taxon>Edhazardia</taxon>
    </lineage>
</organism>
<proteinExistence type="predicted"/>
<accession>J8ZR82</accession>
<dbReference type="InterPro" id="IPR001680">
    <property type="entry name" value="WD40_rpt"/>
</dbReference>
<dbReference type="GO" id="GO:0030686">
    <property type="term" value="C:90S preribosome"/>
    <property type="evidence" value="ECO:0007669"/>
    <property type="project" value="TreeGrafter"/>
</dbReference>
<evidence type="ECO:0000256" key="3">
    <source>
        <dbReference type="ARBA" id="ARBA00022737"/>
    </source>
</evidence>
<comment type="subcellular location">
    <subcellularLocation>
        <location evidence="1">Nucleus</location>
        <location evidence="1">Nucleolus</location>
    </subcellularLocation>
</comment>
<evidence type="ECO:0000256" key="5">
    <source>
        <dbReference type="PROSITE-ProRule" id="PRU00221"/>
    </source>
</evidence>
<dbReference type="Pfam" id="PF08149">
    <property type="entry name" value="BING4CT"/>
    <property type="match status" value="1"/>
</dbReference>
<dbReference type="Pfam" id="PF00400">
    <property type="entry name" value="WD40"/>
    <property type="match status" value="1"/>
</dbReference>
<dbReference type="PROSITE" id="PS50294">
    <property type="entry name" value="WD_REPEATS_REGION"/>
    <property type="match status" value="1"/>
</dbReference>
<evidence type="ECO:0000313" key="8">
    <source>
        <dbReference type="Proteomes" id="UP000003163"/>
    </source>
</evidence>
<evidence type="ECO:0000256" key="1">
    <source>
        <dbReference type="ARBA" id="ARBA00004604"/>
    </source>
</evidence>
<feature type="repeat" description="WD" evidence="5">
    <location>
        <begin position="227"/>
        <end position="262"/>
    </location>
</feature>
<protein>
    <recommendedName>
        <fullName evidence="6">BING4 C-terminal domain-containing protein</fullName>
    </recommendedName>
</protein>
<evidence type="ECO:0000313" key="7">
    <source>
        <dbReference type="EMBL" id="EJW02203.1"/>
    </source>
</evidence>
<evidence type="ECO:0000256" key="2">
    <source>
        <dbReference type="ARBA" id="ARBA00022574"/>
    </source>
</evidence>
<dbReference type="InterPro" id="IPR040315">
    <property type="entry name" value="WDR46/Utp7"/>
</dbReference>
<dbReference type="EMBL" id="AFBI03000084">
    <property type="protein sequence ID" value="EJW02203.1"/>
    <property type="molecule type" value="Genomic_DNA"/>
</dbReference>
<dbReference type="GO" id="GO:0000462">
    <property type="term" value="P:maturation of SSU-rRNA from tricistronic rRNA transcript (SSU-rRNA, 5.8S rRNA, LSU-rRNA)"/>
    <property type="evidence" value="ECO:0007669"/>
    <property type="project" value="TreeGrafter"/>
</dbReference>
<reference evidence="8" key="2">
    <citation type="submission" date="2015-07" db="EMBL/GenBank/DDBJ databases">
        <title>Contrasting host-pathogen interactions and genome evolution in two generalist and specialist microsporidian pathogens of mosquitoes.</title>
        <authorList>
            <consortium name="The Broad Institute Genomics Platform"/>
            <consortium name="The Broad Institute Genome Sequencing Center for Infectious Disease"/>
            <person name="Cuomo C.A."/>
            <person name="Sanscrainte N.D."/>
            <person name="Goldberg J.M."/>
            <person name="Heiman D."/>
            <person name="Young S."/>
            <person name="Zeng Q."/>
            <person name="Becnel J.J."/>
            <person name="Birren B.W."/>
        </authorList>
    </citation>
    <scope>NUCLEOTIDE SEQUENCE [LARGE SCALE GENOMIC DNA]</scope>
    <source>
        <strain evidence="8">USNM 41457</strain>
    </source>
</reference>
<dbReference type="PROSITE" id="PS50082">
    <property type="entry name" value="WD_REPEATS_2"/>
    <property type="match status" value="1"/>
</dbReference>
<dbReference type="OMA" id="GPYHIDY"/>
<dbReference type="PANTHER" id="PTHR14085:SF3">
    <property type="entry name" value="WD REPEAT-CONTAINING PROTEIN 46"/>
    <property type="match status" value="1"/>
</dbReference>
<keyword evidence="8" id="KW-1185">Reference proteome</keyword>
<keyword evidence="4" id="KW-0539">Nucleus</keyword>
<dbReference type="GO" id="GO:0032040">
    <property type="term" value="C:small-subunit processome"/>
    <property type="evidence" value="ECO:0007669"/>
    <property type="project" value="EnsemblFungi"/>
</dbReference>
<comment type="caution">
    <text evidence="7">The sequence shown here is derived from an EMBL/GenBank/DDBJ whole genome shotgun (WGS) entry which is preliminary data.</text>
</comment>
<dbReference type="HOGENOM" id="CLU_022996_1_1_1"/>
<gene>
    <name evidence="7" type="ORF">EDEG_03357</name>
</gene>
<keyword evidence="2 5" id="KW-0853">WD repeat</keyword>
<evidence type="ECO:0000259" key="6">
    <source>
        <dbReference type="SMART" id="SM01033"/>
    </source>
</evidence>
<dbReference type="FunCoup" id="J8ZR82">
    <property type="interactions" value="292"/>
</dbReference>
<dbReference type="STRING" id="1003232.J8ZR82"/>
<dbReference type="InterPro" id="IPR036322">
    <property type="entry name" value="WD40_repeat_dom_sf"/>
</dbReference>
<feature type="domain" description="BING4 C-terminal" evidence="6">
    <location>
        <begin position="313"/>
        <end position="402"/>
    </location>
</feature>
<dbReference type="PANTHER" id="PTHR14085">
    <property type="entry name" value="WD-REPEAT PROTEIN BING4"/>
    <property type="match status" value="1"/>
</dbReference>
<reference evidence="7 8" key="1">
    <citation type="submission" date="2011-08" db="EMBL/GenBank/DDBJ databases">
        <authorList>
            <person name="Liu Z.J."/>
            <person name="Shi F.L."/>
            <person name="Lu J.Q."/>
            <person name="Li M."/>
            <person name="Wang Z.L."/>
        </authorList>
    </citation>
    <scope>NUCLEOTIDE SEQUENCE [LARGE SCALE GENOMIC DNA]</scope>
    <source>
        <strain evidence="7 8">USNM 41457</strain>
    </source>
</reference>
<keyword evidence="3" id="KW-0677">Repeat</keyword>
<evidence type="ECO:0000256" key="4">
    <source>
        <dbReference type="ARBA" id="ARBA00023242"/>
    </source>
</evidence>
<dbReference type="SMART" id="SM01033">
    <property type="entry name" value="BING4CT"/>
    <property type="match status" value="1"/>
</dbReference>
<dbReference type="InterPro" id="IPR015943">
    <property type="entry name" value="WD40/YVTN_repeat-like_dom_sf"/>
</dbReference>